<name>A0A0F8W340_9ZZZZ</name>
<organism evidence="1">
    <name type="scientific">marine sediment metagenome</name>
    <dbReference type="NCBI Taxonomy" id="412755"/>
    <lineage>
        <taxon>unclassified sequences</taxon>
        <taxon>metagenomes</taxon>
        <taxon>ecological metagenomes</taxon>
    </lineage>
</organism>
<protein>
    <submittedName>
        <fullName evidence="1">Uncharacterized protein</fullName>
    </submittedName>
</protein>
<gene>
    <name evidence="1" type="ORF">LCGC14_3117870</name>
</gene>
<evidence type="ECO:0000313" key="1">
    <source>
        <dbReference type="EMBL" id="KKK51147.1"/>
    </source>
</evidence>
<comment type="caution">
    <text evidence="1">The sequence shown here is derived from an EMBL/GenBank/DDBJ whole genome shotgun (WGS) entry which is preliminary data.</text>
</comment>
<sequence>MNLGKEESKQRRRGKNKMQEWKNDFSVLECDGGCCLNCSSSEPGCLCYKCKCKKCYKCKCKKCYWYSSPSNWDGYSGHCDKTDLLKERKMRVVPFPIDLHRENIKTKELIIKPNEWLKGDTNGKQS</sequence>
<accession>A0A0F8W340</accession>
<dbReference type="AlphaFoldDB" id="A0A0F8W340"/>
<dbReference type="EMBL" id="LAZR01067658">
    <property type="protein sequence ID" value="KKK51147.1"/>
    <property type="molecule type" value="Genomic_DNA"/>
</dbReference>
<proteinExistence type="predicted"/>
<reference evidence="1" key="1">
    <citation type="journal article" date="2015" name="Nature">
        <title>Complex archaea that bridge the gap between prokaryotes and eukaryotes.</title>
        <authorList>
            <person name="Spang A."/>
            <person name="Saw J.H."/>
            <person name="Jorgensen S.L."/>
            <person name="Zaremba-Niedzwiedzka K."/>
            <person name="Martijn J."/>
            <person name="Lind A.E."/>
            <person name="van Eijk R."/>
            <person name="Schleper C."/>
            <person name="Guy L."/>
            <person name="Ettema T.J."/>
        </authorList>
    </citation>
    <scope>NUCLEOTIDE SEQUENCE</scope>
</reference>